<dbReference type="GO" id="GO:0008483">
    <property type="term" value="F:transaminase activity"/>
    <property type="evidence" value="ECO:0007669"/>
    <property type="project" value="UniProtKB-KW"/>
</dbReference>
<keyword evidence="4" id="KW-1185">Reference proteome</keyword>
<dbReference type="PANTHER" id="PTHR43510">
    <property type="entry name" value="AMINOTRANSFERASE FUNCTION, HYPOTHETICAL (EUROFUNG)"/>
    <property type="match status" value="1"/>
</dbReference>
<dbReference type="PANTHER" id="PTHR43510:SF1">
    <property type="entry name" value="AMINOTRANSFERASE FUNCTION, HYPOTHETICAL (EUROFUNG)"/>
    <property type="match status" value="1"/>
</dbReference>
<reference evidence="4" key="1">
    <citation type="journal article" date="2019" name="Int. J. Syst. Evol. Microbiol.">
        <title>The Global Catalogue of Microorganisms (GCM) 10K type strain sequencing project: providing services to taxonomists for standard genome sequencing and annotation.</title>
        <authorList>
            <consortium name="The Broad Institute Genomics Platform"/>
            <consortium name="The Broad Institute Genome Sequencing Center for Infectious Disease"/>
            <person name="Wu L."/>
            <person name="Ma J."/>
        </authorList>
    </citation>
    <scope>NUCLEOTIDE SEQUENCE [LARGE SCALE GENOMIC DNA]</scope>
    <source>
        <strain evidence="4">CGMCC-1.15741</strain>
    </source>
</reference>
<feature type="domain" description="Aminotransferase class I/classII large" evidence="2">
    <location>
        <begin position="47"/>
        <end position="371"/>
    </location>
</feature>
<keyword evidence="1" id="KW-0808">Transferase</keyword>
<evidence type="ECO:0000313" key="3">
    <source>
        <dbReference type="EMBL" id="MFC6197466.1"/>
    </source>
</evidence>
<organism evidence="3 4">
    <name type="scientific">Ponticaulis profundi</name>
    <dbReference type="NCBI Taxonomy" id="2665222"/>
    <lineage>
        <taxon>Bacteria</taxon>
        <taxon>Pseudomonadati</taxon>
        <taxon>Pseudomonadota</taxon>
        <taxon>Alphaproteobacteria</taxon>
        <taxon>Hyphomonadales</taxon>
        <taxon>Hyphomonadaceae</taxon>
        <taxon>Ponticaulis</taxon>
    </lineage>
</organism>
<accession>A0ABW1S895</accession>
<proteinExistence type="inferred from homology"/>
<evidence type="ECO:0000313" key="4">
    <source>
        <dbReference type="Proteomes" id="UP001596303"/>
    </source>
</evidence>
<dbReference type="Gene3D" id="3.40.640.10">
    <property type="entry name" value="Type I PLP-dependent aspartate aminotransferase-like (Major domain)"/>
    <property type="match status" value="1"/>
</dbReference>
<dbReference type="InterPro" id="IPR015424">
    <property type="entry name" value="PyrdxlP-dep_Trfase"/>
</dbReference>
<dbReference type="EMBL" id="JBHSSW010000005">
    <property type="protein sequence ID" value="MFC6197466.1"/>
    <property type="molecule type" value="Genomic_DNA"/>
</dbReference>
<evidence type="ECO:0000259" key="2">
    <source>
        <dbReference type="Pfam" id="PF00155"/>
    </source>
</evidence>
<name>A0ABW1S895_9PROT</name>
<dbReference type="Pfam" id="PF00155">
    <property type="entry name" value="Aminotran_1_2"/>
    <property type="match status" value="1"/>
</dbReference>
<comment type="cofactor">
    <cofactor evidence="1">
        <name>pyridoxal 5'-phosphate</name>
        <dbReference type="ChEBI" id="CHEBI:597326"/>
    </cofactor>
</comment>
<sequence>MSSEINNDNNVMTMANWVRQTLNQLNDQSKPRIGLFDSSVPEPTQLLCDVAGKAFAQGAPDSFVSVFMRNHPVFEAWLSERYDVPAEHILCTSGATMAVSYVLEALCAPGEHVLTETPGFDIFRIAAAVEHLELSEFSRPAPHFGVDPLLVLDALQPNTKVVIVSDPHNPSGLGMDQDVLSELCDMLASRGIALVIDEVYKDYSDDFVSGLDIASHPNLIRIGSMTKNFGLNALRAGWMFVGADLLERVRNHLRLADFSVSKLSHSVLAEVVSQSDRFDAFRHDIMRTARPIVQDWLDRMVEDGLLERLPPLEGCICFPDLKHISDTNDFSRWLAETHGVIVVPGECFGAPGFIRIGFAREEASLREGLRKLEAGLIEYVQILQQQQKKFAQN</sequence>
<dbReference type="PROSITE" id="PS00105">
    <property type="entry name" value="AA_TRANSFER_CLASS_1"/>
    <property type="match status" value="1"/>
</dbReference>
<dbReference type="SUPFAM" id="SSF53383">
    <property type="entry name" value="PLP-dependent transferases"/>
    <property type="match status" value="1"/>
</dbReference>
<keyword evidence="1 3" id="KW-0032">Aminotransferase</keyword>
<evidence type="ECO:0000256" key="1">
    <source>
        <dbReference type="RuleBase" id="RU000481"/>
    </source>
</evidence>
<protein>
    <recommendedName>
        <fullName evidence="1">Aminotransferase</fullName>
        <ecNumber evidence="1">2.6.1.-</ecNumber>
    </recommendedName>
</protein>
<dbReference type="InterPro" id="IPR004839">
    <property type="entry name" value="Aminotransferase_I/II_large"/>
</dbReference>
<dbReference type="InterPro" id="IPR015422">
    <property type="entry name" value="PyrdxlP-dep_Trfase_small"/>
</dbReference>
<comment type="similarity">
    <text evidence="1">Belongs to the class-I pyridoxal-phosphate-dependent aminotransferase family.</text>
</comment>
<comment type="caution">
    <text evidence="3">The sequence shown here is derived from an EMBL/GenBank/DDBJ whole genome shotgun (WGS) entry which is preliminary data.</text>
</comment>
<dbReference type="Gene3D" id="3.90.1150.10">
    <property type="entry name" value="Aspartate Aminotransferase, domain 1"/>
    <property type="match status" value="1"/>
</dbReference>
<dbReference type="EC" id="2.6.1.-" evidence="1"/>
<dbReference type="Proteomes" id="UP001596303">
    <property type="component" value="Unassembled WGS sequence"/>
</dbReference>
<gene>
    <name evidence="3" type="ORF">ACFQDM_05220</name>
</gene>
<dbReference type="InterPro" id="IPR004838">
    <property type="entry name" value="NHTrfase_class1_PyrdxlP-BS"/>
</dbReference>
<dbReference type="InterPro" id="IPR015421">
    <property type="entry name" value="PyrdxlP-dep_Trfase_major"/>
</dbReference>
<dbReference type="CDD" id="cd00609">
    <property type="entry name" value="AAT_like"/>
    <property type="match status" value="1"/>
</dbReference>